<dbReference type="Proteomes" id="UP000030710">
    <property type="component" value="Unassembled WGS sequence"/>
</dbReference>
<sequence>MFQPNLDVFRDLRRERLEVLAVLVVDVGVRVHPDGVDDPVDDAPAAGFQPLFRRQQNLASERVDRLVTLDTTELRVAEPLIAEAGDEDPLQRSRPTLEFCQSVLVGVVPFLLATDGRLDLVASVDDRLQHVDEVAPVVTDRVPEAGDVVAVAVAVTPDDVRRNVPGTDDVRIQRGEVEFVDVLVEADLGRENEAAAVGVVERPHRLVELVTPGVPRHENAAVVGLADLDRGEHVPDRRPRELLDGLFRARHEVEDAVEVRLPVEERVRLVDDRPAGHVVPRRRVTDAPVARVRRPARKLLVVDVRPPTQREVVDAGVRRHLVEGRDDLARRADQDIWIVCLERPLDGGQDIRRRAGDGVAGNGQLPIGVGARFGHRNAEPEGRQLARRRRIDTGLQTVPELSREVDVEAGEIPDWIGRQLARLPGEWSDAIDVGNVDCENGLLVSSKAGASRNYFGRDDVRVLVVHRLERREIEIGVRVARGDVETRGVLVSFCYDGTVGGRLPL</sequence>
<dbReference type="AlphaFoldDB" id="U1NK98"/>
<evidence type="ECO:0000313" key="1">
    <source>
        <dbReference type="EMBL" id="ERG97373.1"/>
    </source>
</evidence>
<proteinExistence type="predicted"/>
<dbReference type="EMBL" id="KE356561">
    <property type="protein sequence ID" value="ERG97373.1"/>
    <property type="molecule type" value="Genomic_DNA"/>
</dbReference>
<gene>
    <name evidence="1" type="ORF">J07HQW2_03859</name>
</gene>
<name>U1NK98_9EURY</name>
<organism evidence="1 2">
    <name type="scientific">Haloquadratum walsbyi J07HQW2</name>
    <dbReference type="NCBI Taxonomy" id="1238425"/>
    <lineage>
        <taxon>Archaea</taxon>
        <taxon>Methanobacteriati</taxon>
        <taxon>Methanobacteriota</taxon>
        <taxon>Stenosarchaea group</taxon>
        <taxon>Halobacteria</taxon>
        <taxon>Halobacteriales</taxon>
        <taxon>Haloferacaceae</taxon>
        <taxon>Haloquadratum</taxon>
    </lineage>
</organism>
<reference evidence="1 2" key="1">
    <citation type="journal article" date="2013" name="PLoS ONE">
        <title>Assembly-driven community genomics of a hypersaline microbial ecosystem.</title>
        <authorList>
            <person name="Podell S."/>
            <person name="Ugalde J.A."/>
            <person name="Narasingarao P."/>
            <person name="Banfield J.F."/>
            <person name="Heidelberg K.B."/>
            <person name="Allen E.E."/>
        </authorList>
    </citation>
    <scope>NUCLEOTIDE SEQUENCE [LARGE SCALE GENOMIC DNA]</scope>
    <source>
        <strain evidence="2">J07HQW2</strain>
    </source>
</reference>
<accession>U1NK98</accession>
<protein>
    <submittedName>
        <fullName evidence="1">Uncharacterized protein</fullName>
    </submittedName>
</protein>
<dbReference type="HOGENOM" id="CLU_539278_0_0_2"/>
<evidence type="ECO:0000313" key="2">
    <source>
        <dbReference type="Proteomes" id="UP000030710"/>
    </source>
</evidence>